<dbReference type="InterPro" id="IPR003959">
    <property type="entry name" value="ATPase_AAA_core"/>
</dbReference>
<evidence type="ECO:0000259" key="3">
    <source>
        <dbReference type="Pfam" id="PF00004"/>
    </source>
</evidence>
<dbReference type="Pfam" id="PF00004">
    <property type="entry name" value="AAA"/>
    <property type="match status" value="1"/>
</dbReference>
<dbReference type="RefSeq" id="XP_004832407.1">
    <property type="nucleotide sequence ID" value="XM_004832350.1"/>
</dbReference>
<organism evidence="4 5">
    <name type="scientific">Theileria equi strain WA</name>
    <dbReference type="NCBI Taxonomy" id="1537102"/>
    <lineage>
        <taxon>Eukaryota</taxon>
        <taxon>Sar</taxon>
        <taxon>Alveolata</taxon>
        <taxon>Apicomplexa</taxon>
        <taxon>Aconoidasida</taxon>
        <taxon>Piroplasmida</taxon>
        <taxon>Theileriidae</taxon>
        <taxon>Theileria</taxon>
    </lineage>
</organism>
<evidence type="ECO:0000256" key="2">
    <source>
        <dbReference type="ARBA" id="ARBA00022840"/>
    </source>
</evidence>
<dbReference type="GO" id="GO:0016887">
    <property type="term" value="F:ATP hydrolysis activity"/>
    <property type="evidence" value="ECO:0007669"/>
    <property type="project" value="InterPro"/>
</dbReference>
<keyword evidence="2" id="KW-0067">ATP-binding</keyword>
<dbReference type="STRING" id="1537102.L1LCH7"/>
<dbReference type="PANTHER" id="PTHR23077:SF171">
    <property type="entry name" value="NUCLEAR VALOSIN-CONTAINING PROTEIN-LIKE"/>
    <property type="match status" value="1"/>
</dbReference>
<dbReference type="Gene3D" id="3.40.50.300">
    <property type="entry name" value="P-loop containing nucleotide triphosphate hydrolases"/>
    <property type="match status" value="1"/>
</dbReference>
<dbReference type="SUPFAM" id="SSF52540">
    <property type="entry name" value="P-loop containing nucleoside triphosphate hydrolases"/>
    <property type="match status" value="1"/>
</dbReference>
<dbReference type="KEGG" id="beq:BEWA_015140"/>
<dbReference type="eggNOG" id="KOG0732">
    <property type="taxonomic scope" value="Eukaryota"/>
</dbReference>
<dbReference type="GeneID" id="15804590"/>
<dbReference type="GO" id="GO:0005524">
    <property type="term" value="F:ATP binding"/>
    <property type="evidence" value="ECO:0007669"/>
    <property type="project" value="UniProtKB-KW"/>
</dbReference>
<keyword evidence="1" id="KW-0547">Nucleotide-binding</keyword>
<accession>L1LCH7</accession>
<dbReference type="InterPro" id="IPR027417">
    <property type="entry name" value="P-loop_NTPase"/>
</dbReference>
<gene>
    <name evidence="4" type="ORF">BEWA_015140</name>
</gene>
<dbReference type="OrthoDB" id="360862at2759"/>
<protein>
    <recommendedName>
        <fullName evidence="3">ATPase AAA-type core domain-containing protein</fullName>
    </recommendedName>
</protein>
<feature type="domain" description="ATPase AAA-type core" evidence="3">
    <location>
        <begin position="184"/>
        <end position="294"/>
    </location>
</feature>
<comment type="caution">
    <text evidence="4">The sequence shown here is derived from an EMBL/GenBank/DDBJ whole genome shotgun (WGS) entry which is preliminary data.</text>
</comment>
<proteinExistence type="predicted"/>
<evidence type="ECO:0000313" key="5">
    <source>
        <dbReference type="Proteomes" id="UP000031512"/>
    </source>
</evidence>
<dbReference type="InterPro" id="IPR050168">
    <property type="entry name" value="AAA_ATPase_domain"/>
</dbReference>
<evidence type="ECO:0000313" key="4">
    <source>
        <dbReference type="EMBL" id="EKX72955.1"/>
    </source>
</evidence>
<keyword evidence="5" id="KW-1185">Reference proteome</keyword>
<sequence length="295" mass="33937">MPTLSLDLVYLFTHPLIKNPQNEFRLRVLEWLIKSLSSNDAGKYLEISLFRLRFLDLPRLGQIFKIIEDVCHLVNLELKDIKINLEDEDLFKKKGLSDLKDENNEVSYIHNPTSEFEIEMLGIILPLLTHKYLYSIYGIDTSTNILIHGTNSGNQFIRWFKSVQECVNRAENGIQPRRTLQLSVIRMADLLLPYFGESEQMLRYLFESSIENATDGVLCICLDGLHYFSTTKDTLEPLERRLLATLLLLLDGINKKNSRCEDVSIIVVATSDHSPEILDGALLRPGRLYKTIHVD</sequence>
<evidence type="ECO:0000256" key="1">
    <source>
        <dbReference type="ARBA" id="ARBA00022741"/>
    </source>
</evidence>
<dbReference type="PANTHER" id="PTHR23077">
    <property type="entry name" value="AAA-FAMILY ATPASE"/>
    <property type="match status" value="1"/>
</dbReference>
<name>L1LCH7_THEEQ</name>
<dbReference type="AlphaFoldDB" id="L1LCH7"/>
<dbReference type="EMBL" id="ACOU01000004">
    <property type="protein sequence ID" value="EKX72955.1"/>
    <property type="molecule type" value="Genomic_DNA"/>
</dbReference>
<reference evidence="4 5" key="1">
    <citation type="journal article" date="2012" name="BMC Genomics">
        <title>Comparative genomic analysis and phylogenetic position of Theileria equi.</title>
        <authorList>
            <person name="Kappmeyer L.S."/>
            <person name="Thiagarajan M."/>
            <person name="Herndon D.R."/>
            <person name="Ramsay J.D."/>
            <person name="Caler E."/>
            <person name="Djikeng A."/>
            <person name="Gillespie J.J."/>
            <person name="Lau A.O."/>
            <person name="Roalson E.H."/>
            <person name="Silva J.C."/>
            <person name="Silva M.G."/>
            <person name="Suarez C.E."/>
            <person name="Ueti M.W."/>
            <person name="Nene V.M."/>
            <person name="Mealey R.H."/>
            <person name="Knowles D.P."/>
            <person name="Brayton K.A."/>
        </authorList>
    </citation>
    <scope>NUCLEOTIDE SEQUENCE [LARGE SCALE GENOMIC DNA]</scope>
    <source>
        <strain evidence="4 5">WA</strain>
    </source>
</reference>
<dbReference type="Proteomes" id="UP000031512">
    <property type="component" value="Unassembled WGS sequence"/>
</dbReference>
<dbReference type="VEuPathDB" id="PiroplasmaDB:BEWA_015140"/>